<dbReference type="AlphaFoldDB" id="A0A6G9Y6U9"/>
<name>A0A6G9Y6U9_9NOCA</name>
<dbReference type="EMBL" id="CP046172">
    <property type="protein sequence ID" value="QIS08807.1"/>
    <property type="molecule type" value="Genomic_DNA"/>
</dbReference>
<dbReference type="Proteomes" id="UP000503540">
    <property type="component" value="Chromosome"/>
</dbReference>
<protein>
    <submittedName>
        <fullName evidence="1">Uncharacterized protein</fullName>
    </submittedName>
</protein>
<dbReference type="KEGG" id="nah:F5544_04465"/>
<sequence>MDSQDILYLDPAATRALADGLGTAGEEIRVIGKGGAIVDGVEEGLPGANVPTTLHTVSRRADSAMGAVATALMEMGGTAVAAIITYKQQQERVAAGFKAATEGIR</sequence>
<dbReference type="RefSeq" id="WP_167471997.1">
    <property type="nucleotide sequence ID" value="NZ_CP046172.1"/>
</dbReference>
<organism evidence="1 2">
    <name type="scientific">Nocardia arthritidis</name>
    <dbReference type="NCBI Taxonomy" id="228602"/>
    <lineage>
        <taxon>Bacteria</taxon>
        <taxon>Bacillati</taxon>
        <taxon>Actinomycetota</taxon>
        <taxon>Actinomycetes</taxon>
        <taxon>Mycobacteriales</taxon>
        <taxon>Nocardiaceae</taxon>
        <taxon>Nocardia</taxon>
    </lineage>
</organism>
<gene>
    <name evidence="1" type="ORF">F5544_04465</name>
</gene>
<evidence type="ECO:0000313" key="1">
    <source>
        <dbReference type="EMBL" id="QIS08807.1"/>
    </source>
</evidence>
<keyword evidence="2" id="KW-1185">Reference proteome</keyword>
<proteinExistence type="predicted"/>
<evidence type="ECO:0000313" key="2">
    <source>
        <dbReference type="Proteomes" id="UP000503540"/>
    </source>
</evidence>
<accession>A0A6G9Y6U9</accession>
<reference evidence="1 2" key="1">
    <citation type="journal article" date="2019" name="ACS Chem. Biol.">
        <title>Identification and Mobilization of a Cryptic Antibiotic Biosynthesis Gene Locus from a Human-Pathogenic Nocardia Isolate.</title>
        <authorList>
            <person name="Herisse M."/>
            <person name="Ishida K."/>
            <person name="Porter J.L."/>
            <person name="Howden B."/>
            <person name="Hertweck C."/>
            <person name="Stinear T.P."/>
            <person name="Pidot S.J."/>
        </authorList>
    </citation>
    <scope>NUCLEOTIDE SEQUENCE [LARGE SCALE GENOMIC DNA]</scope>
    <source>
        <strain evidence="1 2">AUSMDU00012717</strain>
    </source>
</reference>